<sequence>MSETVGNLIDKLTIVNLKIWKWEDVKRASDEDGEIADATRKTNILNEQRNDLIQEIDELILGLVKGSKSMKIYDQGGTKKYGD</sequence>
<dbReference type="InterPro" id="IPR025350">
    <property type="entry name" value="DUF4254"/>
</dbReference>
<name>X0TGF9_9ZZZZ</name>
<dbReference type="AlphaFoldDB" id="X0TGF9"/>
<organism evidence="1">
    <name type="scientific">marine sediment metagenome</name>
    <dbReference type="NCBI Taxonomy" id="412755"/>
    <lineage>
        <taxon>unclassified sequences</taxon>
        <taxon>metagenomes</taxon>
        <taxon>ecological metagenomes</taxon>
    </lineage>
</organism>
<evidence type="ECO:0008006" key="2">
    <source>
        <dbReference type="Google" id="ProtNLM"/>
    </source>
</evidence>
<accession>X0TGF9</accession>
<evidence type="ECO:0000313" key="1">
    <source>
        <dbReference type="EMBL" id="GAF92299.1"/>
    </source>
</evidence>
<dbReference type="EMBL" id="BARS01011655">
    <property type="protein sequence ID" value="GAF92299.1"/>
    <property type="molecule type" value="Genomic_DNA"/>
</dbReference>
<proteinExistence type="predicted"/>
<protein>
    <recommendedName>
        <fullName evidence="2">DUF4254 domain-containing protein</fullName>
    </recommendedName>
</protein>
<comment type="caution">
    <text evidence="1">The sequence shown here is derived from an EMBL/GenBank/DDBJ whole genome shotgun (WGS) entry which is preliminary data.</text>
</comment>
<dbReference type="Pfam" id="PF14063">
    <property type="entry name" value="DUF4254"/>
    <property type="match status" value="1"/>
</dbReference>
<gene>
    <name evidence="1" type="ORF">S01H1_21117</name>
</gene>
<reference evidence="1" key="1">
    <citation type="journal article" date="2014" name="Front. Microbiol.">
        <title>High frequency of phylogenetically diverse reductive dehalogenase-homologous genes in deep subseafloor sedimentary metagenomes.</title>
        <authorList>
            <person name="Kawai M."/>
            <person name="Futagami T."/>
            <person name="Toyoda A."/>
            <person name="Takaki Y."/>
            <person name="Nishi S."/>
            <person name="Hori S."/>
            <person name="Arai W."/>
            <person name="Tsubouchi T."/>
            <person name="Morono Y."/>
            <person name="Uchiyama I."/>
            <person name="Ito T."/>
            <person name="Fujiyama A."/>
            <person name="Inagaki F."/>
            <person name="Takami H."/>
        </authorList>
    </citation>
    <scope>NUCLEOTIDE SEQUENCE</scope>
    <source>
        <strain evidence="1">Expedition CK06-06</strain>
    </source>
</reference>